<evidence type="ECO:0000256" key="4">
    <source>
        <dbReference type="ARBA" id="ARBA00022519"/>
    </source>
</evidence>
<evidence type="ECO:0000256" key="6">
    <source>
        <dbReference type="ARBA" id="ARBA00022970"/>
    </source>
</evidence>
<dbReference type="GO" id="GO:0015192">
    <property type="term" value="F:L-phenylalanine transmembrane transporter activity"/>
    <property type="evidence" value="ECO:0007669"/>
    <property type="project" value="TreeGrafter"/>
</dbReference>
<accession>A0A081C7Y6</accession>
<evidence type="ECO:0000256" key="8">
    <source>
        <dbReference type="ARBA" id="ARBA00023136"/>
    </source>
</evidence>
<dbReference type="InterPro" id="IPR001851">
    <property type="entry name" value="ABC_transp_permease"/>
</dbReference>
<keyword evidence="5 10" id="KW-0812">Transmembrane</keyword>
<evidence type="ECO:0000256" key="1">
    <source>
        <dbReference type="ARBA" id="ARBA00004651"/>
    </source>
</evidence>
<dbReference type="eggNOG" id="COG0559">
    <property type="taxonomic scope" value="Bacteria"/>
</dbReference>
<dbReference type="GO" id="GO:0005886">
    <property type="term" value="C:plasma membrane"/>
    <property type="evidence" value="ECO:0007669"/>
    <property type="project" value="UniProtKB-SubCell"/>
</dbReference>
<dbReference type="Pfam" id="PF02653">
    <property type="entry name" value="BPD_transp_2"/>
    <property type="match status" value="1"/>
</dbReference>
<evidence type="ECO:0000256" key="9">
    <source>
        <dbReference type="ARBA" id="ARBA00037998"/>
    </source>
</evidence>
<keyword evidence="8 10" id="KW-0472">Membrane</keyword>
<comment type="similarity">
    <text evidence="9">Belongs to the binding-protein-dependent transport system permease family. LivHM subfamily.</text>
</comment>
<keyword evidence="3" id="KW-1003">Cell membrane</keyword>
<evidence type="ECO:0000256" key="3">
    <source>
        <dbReference type="ARBA" id="ARBA00022475"/>
    </source>
</evidence>
<keyword evidence="4" id="KW-0997">Cell inner membrane</keyword>
<dbReference type="GO" id="GO:0015808">
    <property type="term" value="P:L-alanine transport"/>
    <property type="evidence" value="ECO:0007669"/>
    <property type="project" value="TreeGrafter"/>
</dbReference>
<dbReference type="InterPro" id="IPR052157">
    <property type="entry name" value="BCAA_transport_permease"/>
</dbReference>
<feature type="transmembrane region" description="Helical" evidence="10">
    <location>
        <begin position="41"/>
        <end position="59"/>
    </location>
</feature>
<feature type="transmembrane region" description="Helical" evidence="10">
    <location>
        <begin position="65"/>
        <end position="86"/>
    </location>
</feature>
<evidence type="ECO:0000256" key="7">
    <source>
        <dbReference type="ARBA" id="ARBA00022989"/>
    </source>
</evidence>
<reference evidence="11" key="1">
    <citation type="journal article" date="2015" name="PeerJ">
        <title>First genomic representation of candidate bacterial phylum KSB3 points to enhanced environmental sensing as a trigger of wastewater bulking.</title>
        <authorList>
            <person name="Sekiguchi Y."/>
            <person name="Ohashi A."/>
            <person name="Parks D.H."/>
            <person name="Yamauchi T."/>
            <person name="Tyson G.W."/>
            <person name="Hugenholtz P."/>
        </authorList>
    </citation>
    <scope>NUCLEOTIDE SEQUENCE [LARGE SCALE GENOMIC DNA]</scope>
</reference>
<dbReference type="STRING" id="1499967.U27_00589"/>
<feature type="transmembrane region" description="Helical" evidence="10">
    <location>
        <begin position="192"/>
        <end position="210"/>
    </location>
</feature>
<dbReference type="GO" id="GO:0015190">
    <property type="term" value="F:L-leucine transmembrane transporter activity"/>
    <property type="evidence" value="ECO:0007669"/>
    <property type="project" value="TreeGrafter"/>
</dbReference>
<sequence>MGIGYLAQQVVNGLILGSMYALVAIGFSLIYGIIRLINFAHGDVVMIGAFVTLGLMRLAHVPFVLIALTVLTAGGIVGILIERGAFRPMRGAPQVTGFISSLAVSIMIQNVGVLFLTAQPRNFSFPDYLQKVVHIGAVSFRMVDAVIMGAALVLMIGLLVLVNHTRLGIAMRATAENLDVARLMGININRTILAAFMIGSGLAGIAGLMWGGKFGQIDPLLGYVPGLKSFVAAVIGGVGSIPGAMVGGFLLGLSEVLFVGLLPPIYSAYRDAFVFSTLVIILLILPNGLFGKAAEGDV</sequence>
<proteinExistence type="inferred from homology"/>
<feature type="transmembrane region" description="Helical" evidence="10">
    <location>
        <begin position="138"/>
        <end position="162"/>
    </location>
</feature>
<name>A0A081C7Y6_VECG1</name>
<protein>
    <submittedName>
        <fullName evidence="11">Amino acid/amide ABC transporter membrane protein 1, HAAT family</fullName>
    </submittedName>
</protein>
<dbReference type="Proteomes" id="UP000030661">
    <property type="component" value="Unassembled WGS sequence"/>
</dbReference>
<keyword evidence="12" id="KW-1185">Reference proteome</keyword>
<dbReference type="GO" id="GO:0005304">
    <property type="term" value="F:L-valine transmembrane transporter activity"/>
    <property type="evidence" value="ECO:0007669"/>
    <property type="project" value="TreeGrafter"/>
</dbReference>
<keyword evidence="6" id="KW-0029">Amino-acid transport</keyword>
<dbReference type="AlphaFoldDB" id="A0A081C7Y6"/>
<feature type="transmembrane region" description="Helical" evidence="10">
    <location>
        <begin position="230"/>
        <end position="260"/>
    </location>
</feature>
<feature type="transmembrane region" description="Helical" evidence="10">
    <location>
        <begin position="14"/>
        <end position="34"/>
    </location>
</feature>
<dbReference type="GO" id="GO:1903806">
    <property type="term" value="P:L-isoleucine import across plasma membrane"/>
    <property type="evidence" value="ECO:0007669"/>
    <property type="project" value="TreeGrafter"/>
</dbReference>
<evidence type="ECO:0000256" key="5">
    <source>
        <dbReference type="ARBA" id="ARBA00022692"/>
    </source>
</evidence>
<evidence type="ECO:0000256" key="10">
    <source>
        <dbReference type="SAM" id="Phobius"/>
    </source>
</evidence>
<dbReference type="EMBL" id="DF820474">
    <property type="protein sequence ID" value="GAK60691.1"/>
    <property type="molecule type" value="Genomic_DNA"/>
</dbReference>
<dbReference type="GO" id="GO:0015188">
    <property type="term" value="F:L-isoleucine transmembrane transporter activity"/>
    <property type="evidence" value="ECO:0007669"/>
    <property type="project" value="TreeGrafter"/>
</dbReference>
<evidence type="ECO:0000256" key="2">
    <source>
        <dbReference type="ARBA" id="ARBA00022448"/>
    </source>
</evidence>
<feature type="transmembrane region" description="Helical" evidence="10">
    <location>
        <begin position="272"/>
        <end position="290"/>
    </location>
</feature>
<comment type="subcellular location">
    <subcellularLocation>
        <location evidence="1">Cell membrane</location>
        <topology evidence="1">Multi-pass membrane protein</topology>
    </subcellularLocation>
</comment>
<dbReference type="CDD" id="cd06582">
    <property type="entry name" value="TM_PBP1_LivH_like"/>
    <property type="match status" value="1"/>
</dbReference>
<evidence type="ECO:0000313" key="11">
    <source>
        <dbReference type="EMBL" id="GAK60691.1"/>
    </source>
</evidence>
<dbReference type="GO" id="GO:0042941">
    <property type="term" value="P:D-alanine transmembrane transport"/>
    <property type="evidence" value="ECO:0007669"/>
    <property type="project" value="TreeGrafter"/>
</dbReference>
<evidence type="ECO:0000313" key="12">
    <source>
        <dbReference type="Proteomes" id="UP000030661"/>
    </source>
</evidence>
<gene>
    <name evidence="11" type="ORF">U27_00589</name>
</gene>
<dbReference type="PANTHER" id="PTHR11795:SF371">
    <property type="entry name" value="HIGH-AFFINITY BRANCHED-CHAIN AMINO ACID TRANSPORT SYSTEM PERMEASE PROTEIN LIVH"/>
    <property type="match status" value="1"/>
</dbReference>
<keyword evidence="2" id="KW-0813">Transport</keyword>
<dbReference type="HOGENOM" id="CLU_039929_3_0_0"/>
<dbReference type="PANTHER" id="PTHR11795">
    <property type="entry name" value="BRANCHED-CHAIN AMINO ACID TRANSPORT SYSTEM PERMEASE PROTEIN LIVH"/>
    <property type="match status" value="1"/>
</dbReference>
<organism evidence="11">
    <name type="scientific">Vecturithrix granuli</name>
    <dbReference type="NCBI Taxonomy" id="1499967"/>
    <lineage>
        <taxon>Bacteria</taxon>
        <taxon>Candidatus Moduliflexota</taxon>
        <taxon>Candidatus Vecturitrichia</taxon>
        <taxon>Candidatus Vecturitrichales</taxon>
        <taxon>Candidatus Vecturitrichaceae</taxon>
        <taxon>Candidatus Vecturithrix</taxon>
    </lineage>
</organism>
<keyword evidence="7 10" id="KW-1133">Transmembrane helix</keyword>
<feature type="transmembrane region" description="Helical" evidence="10">
    <location>
        <begin position="98"/>
        <end position="118"/>
    </location>
</feature>